<keyword evidence="5" id="KW-0378">Hydrolase</keyword>
<evidence type="ECO:0000256" key="8">
    <source>
        <dbReference type="SAM" id="MobiDB-lite"/>
    </source>
</evidence>
<dbReference type="GO" id="GO:0042973">
    <property type="term" value="F:glucan endo-1,3-beta-D-glucosidase activity"/>
    <property type="evidence" value="ECO:0007669"/>
    <property type="project" value="UniProtKB-EC"/>
</dbReference>
<evidence type="ECO:0000256" key="1">
    <source>
        <dbReference type="ARBA" id="ARBA00000382"/>
    </source>
</evidence>
<proteinExistence type="inferred from homology"/>
<evidence type="ECO:0000256" key="4">
    <source>
        <dbReference type="ARBA" id="ARBA00022729"/>
    </source>
</evidence>
<feature type="region of interest" description="Disordered" evidence="8">
    <location>
        <begin position="490"/>
        <end position="528"/>
    </location>
</feature>
<feature type="transmembrane region" description="Helical" evidence="9">
    <location>
        <begin position="1158"/>
        <end position="1177"/>
    </location>
</feature>
<keyword evidence="9" id="KW-0472">Membrane</keyword>
<comment type="catalytic activity">
    <reaction evidence="1">
        <text>Hydrolysis of (1-&gt;3)-beta-D-glucosidic linkages in (1-&gt;3)-beta-D-glucans.</text>
        <dbReference type="EC" id="3.2.1.39"/>
    </reaction>
</comment>
<sequence length="1178" mass="127848">MGARRWQSPAAEAEAEAEEDAGVGGAGGPSRRPPRRGLHRASPYGPGPRRWLPKLPVASRIFPSLSRGHAATDNNQLDQHESLEVVHEMQNQSTELNTNSTSANNKANLLLEGDCRNQNVGSGLAEIENIIKQSHFSRDEIEHLIEIMRSRTPDICNEDQRVSRSSVKDFEASTFSDKLSTPTKQMDIRSPSRTDFFTLPNVLDAASSPIELAKAYMEAQTSASVHESQKRKFRALSHGVEMDNSSSKFSPKVATDTPVCWPGSVVQNYPSYLTPQSNKGRTLPLTSSRTAYTGSLFPRYNKTGNHAAYNNSSGRPQLSTPRPGGSKATFEDKMTSIGGIPGVQPSTYSKGAYGDTVGATTFFTKEGSAAKKYIGSNLQGVHGKGTMESDSTPGYVSTVDNISHSKYAALSVHPKSSKTAHKILQHLERTIPSTEKPLEPRQTSAKRTVPSVVTNIQHTRLDSITRNSHRLSSINARGSTQQEISDANKVLAPPSSSNALESSPKIQNSGSNSEITQMPSSENPQKSYSASASAAEVLDASTSNGFTFIFPVPKTSFSLAEPPATPTLPVLPSIPSADIADIPRFTFGSTSTADNLVFSFQLESSSHSADEAAPTFKLGSDKKRELSFDVAASWALVGESFVVPVDQPDGAMVAVRATGQLGFCTGGGRRLRREGSDSCRFCPVLGEPSWRWSGGGVVVEKAAKIGRRQGRRGSSRRYPALERPWSVYGTCGPSAMHRLATQVPGKARFAEPTTAGCDADSLVLVSCSEQPADCGHAMMTTMRMRRSGRAHWMLALFCCLLLAFPSHGPQAVEAFVGGYGINYGRIANNIPSPDKVVKLLRASKIRNVKIYDADHSVLDAFRGSGLNLVIAIPNELVKDFAANESRSIDWLNENVQPYLPQTRIVGITVGNEVLGGQDTSLAEPLVQAVKNVYNGLKRFHLENKIELFTPHSEAVFATSYPPSACVFKEDVMVYMKPLLDFFSQIGSPFYVNAYPFLAYISDPEHIDVNYALFKPNPGIVDPNTSLHYDNMFDAQIDAAYAALQAAGYDDMEVRVAETGWASSGDQSEAGASVENARTYNFNLRKRLFLRKGTPLKPKRPVKAYIFALFNENSKPGPGSERHYGLFNADGRIAYDIGYSGLLPSSAPSLKKIRAGGCWTIHYLATVILSIFTLLALVT</sequence>
<keyword evidence="9" id="KW-1133">Transmembrane helix</keyword>
<comment type="similarity">
    <text evidence="2 7">Belongs to the glycosyl hydrolase 17 family.</text>
</comment>
<feature type="compositionally biased region" description="Polar residues" evidence="8">
    <location>
        <begin position="494"/>
        <end position="528"/>
    </location>
</feature>
<dbReference type="AlphaFoldDB" id="A0A8J5SG31"/>
<feature type="compositionally biased region" description="Polar residues" evidence="8">
    <location>
        <begin position="441"/>
        <end position="453"/>
    </location>
</feature>
<evidence type="ECO:0000256" key="3">
    <source>
        <dbReference type="ARBA" id="ARBA00012780"/>
    </source>
</evidence>
<dbReference type="Proteomes" id="UP000729402">
    <property type="component" value="Unassembled WGS sequence"/>
</dbReference>
<feature type="region of interest" description="Disordered" evidence="8">
    <location>
        <begin position="1"/>
        <end position="53"/>
    </location>
</feature>
<keyword evidence="9" id="KW-0812">Transmembrane</keyword>
<evidence type="ECO:0000313" key="10">
    <source>
        <dbReference type="EMBL" id="KAG8075341.1"/>
    </source>
</evidence>
<dbReference type="Pfam" id="PF00332">
    <property type="entry name" value="Glyco_hydro_17"/>
    <property type="match status" value="1"/>
</dbReference>
<keyword evidence="6" id="KW-0326">Glycosidase</keyword>
<comment type="caution">
    <text evidence="10">The sequence shown here is derived from an EMBL/GenBank/DDBJ whole genome shotgun (WGS) entry which is preliminary data.</text>
</comment>
<dbReference type="EMBL" id="JAAALK010000283">
    <property type="protein sequence ID" value="KAG8075341.1"/>
    <property type="molecule type" value="Genomic_DNA"/>
</dbReference>
<evidence type="ECO:0000256" key="6">
    <source>
        <dbReference type="ARBA" id="ARBA00023295"/>
    </source>
</evidence>
<dbReference type="EC" id="3.2.1.39" evidence="3"/>
<dbReference type="GO" id="GO:0005975">
    <property type="term" value="P:carbohydrate metabolic process"/>
    <property type="evidence" value="ECO:0007669"/>
    <property type="project" value="InterPro"/>
</dbReference>
<dbReference type="PANTHER" id="PTHR32227">
    <property type="entry name" value="GLUCAN ENDO-1,3-BETA-GLUCOSIDASE BG1-RELATED-RELATED"/>
    <property type="match status" value="1"/>
</dbReference>
<name>A0A8J5SG31_ZIZPA</name>
<accession>A0A8J5SG31</accession>
<feature type="region of interest" description="Disordered" evidence="8">
    <location>
        <begin position="429"/>
        <end position="453"/>
    </location>
</feature>
<evidence type="ECO:0000256" key="7">
    <source>
        <dbReference type="RuleBase" id="RU004335"/>
    </source>
</evidence>
<feature type="region of interest" description="Disordered" evidence="8">
    <location>
        <begin position="303"/>
        <end position="342"/>
    </location>
</feature>
<feature type="compositionally biased region" description="Polar residues" evidence="8">
    <location>
        <begin position="303"/>
        <end position="320"/>
    </location>
</feature>
<evidence type="ECO:0000256" key="2">
    <source>
        <dbReference type="ARBA" id="ARBA00008773"/>
    </source>
</evidence>
<evidence type="ECO:0000256" key="9">
    <source>
        <dbReference type="SAM" id="Phobius"/>
    </source>
</evidence>
<protein>
    <recommendedName>
        <fullName evidence="3">glucan endo-1,3-beta-D-glucosidase</fullName>
        <ecNumber evidence="3">3.2.1.39</ecNumber>
    </recommendedName>
</protein>
<reference evidence="10" key="2">
    <citation type="submission" date="2021-02" db="EMBL/GenBank/DDBJ databases">
        <authorList>
            <person name="Kimball J.A."/>
            <person name="Haas M.W."/>
            <person name="Macchietto M."/>
            <person name="Kono T."/>
            <person name="Duquette J."/>
            <person name="Shao M."/>
        </authorList>
    </citation>
    <scope>NUCLEOTIDE SEQUENCE</scope>
    <source>
        <tissue evidence="10">Fresh leaf tissue</tissue>
    </source>
</reference>
<gene>
    <name evidence="10" type="ORF">GUJ93_ZPchr0006g45336</name>
</gene>
<keyword evidence="4" id="KW-0732">Signal</keyword>
<dbReference type="InterPro" id="IPR044965">
    <property type="entry name" value="Glyco_hydro_17_plant"/>
</dbReference>
<keyword evidence="11" id="KW-1185">Reference proteome</keyword>
<evidence type="ECO:0000313" key="11">
    <source>
        <dbReference type="Proteomes" id="UP000729402"/>
    </source>
</evidence>
<evidence type="ECO:0000256" key="5">
    <source>
        <dbReference type="ARBA" id="ARBA00022801"/>
    </source>
</evidence>
<dbReference type="FunFam" id="3.20.20.80:FF:000005">
    <property type="entry name" value="Glucan endo-1,3-beta-glucosidase 14"/>
    <property type="match status" value="1"/>
</dbReference>
<organism evidence="10 11">
    <name type="scientific">Zizania palustris</name>
    <name type="common">Northern wild rice</name>
    <dbReference type="NCBI Taxonomy" id="103762"/>
    <lineage>
        <taxon>Eukaryota</taxon>
        <taxon>Viridiplantae</taxon>
        <taxon>Streptophyta</taxon>
        <taxon>Embryophyta</taxon>
        <taxon>Tracheophyta</taxon>
        <taxon>Spermatophyta</taxon>
        <taxon>Magnoliopsida</taxon>
        <taxon>Liliopsida</taxon>
        <taxon>Poales</taxon>
        <taxon>Poaceae</taxon>
        <taxon>BOP clade</taxon>
        <taxon>Oryzoideae</taxon>
        <taxon>Oryzeae</taxon>
        <taxon>Zizaniinae</taxon>
        <taxon>Zizania</taxon>
    </lineage>
</organism>
<dbReference type="InterPro" id="IPR000490">
    <property type="entry name" value="Glyco_hydro_17"/>
</dbReference>
<reference evidence="10" key="1">
    <citation type="journal article" date="2021" name="bioRxiv">
        <title>Whole Genome Assembly and Annotation of Northern Wild Rice, Zizania palustris L., Supports a Whole Genome Duplication in the Zizania Genus.</title>
        <authorList>
            <person name="Haas M."/>
            <person name="Kono T."/>
            <person name="Macchietto M."/>
            <person name="Millas R."/>
            <person name="McGilp L."/>
            <person name="Shao M."/>
            <person name="Duquette J."/>
            <person name="Hirsch C.N."/>
            <person name="Kimball J."/>
        </authorList>
    </citation>
    <scope>NUCLEOTIDE SEQUENCE</scope>
    <source>
        <tissue evidence="10">Fresh leaf tissue</tissue>
    </source>
</reference>